<comment type="subcellular location">
    <subcellularLocation>
        <location evidence="1">Cytoplasm</location>
    </subcellularLocation>
</comment>
<protein>
    <recommendedName>
        <fullName evidence="6">CHCH domain-containing protein</fullName>
    </recommendedName>
</protein>
<evidence type="ECO:0008006" key="6">
    <source>
        <dbReference type="Google" id="ProtNLM"/>
    </source>
</evidence>
<gene>
    <name evidence="5" type="ORF">TDUB1175_LOCUS2699</name>
</gene>
<comment type="similarity">
    <text evidence="4">Belongs to the COX19 family.</text>
</comment>
<evidence type="ECO:0000256" key="1">
    <source>
        <dbReference type="ARBA" id="ARBA00004496"/>
    </source>
</evidence>
<dbReference type="InterPro" id="IPR051383">
    <property type="entry name" value="COX19"/>
</dbReference>
<dbReference type="EMBL" id="HBED01005339">
    <property type="protein sequence ID" value="CAD8295880.1"/>
    <property type="molecule type" value="Transcribed_RNA"/>
</dbReference>
<keyword evidence="3" id="KW-1015">Disulfide bond</keyword>
<evidence type="ECO:0000256" key="3">
    <source>
        <dbReference type="ARBA" id="ARBA00023157"/>
    </source>
</evidence>
<dbReference type="GO" id="GO:0005758">
    <property type="term" value="C:mitochondrial intermembrane space"/>
    <property type="evidence" value="ECO:0007669"/>
    <property type="project" value="TreeGrafter"/>
</dbReference>
<dbReference type="PANTHER" id="PTHR21107">
    <property type="entry name" value="CYTOCHROME C OXIDASE ASSEMBLY PROTEIN COX19"/>
    <property type="match status" value="1"/>
</dbReference>
<sequence length="112" mass="13523">MNFSASKQFVKPPQRGIFPLDHEAECKPYMEKYLECLKEERNKHHKCRDLSKEYLQCRMDRQLMANEDLDKMGFSKEAEVKNAEEYDKSKEREGYVAGKHIDKPMKWWFQRS</sequence>
<keyword evidence="2" id="KW-0963">Cytoplasm</keyword>
<proteinExistence type="inferred from homology"/>
<organism evidence="5">
    <name type="scientific">Pseudictyota dubia</name>
    <dbReference type="NCBI Taxonomy" id="2749911"/>
    <lineage>
        <taxon>Eukaryota</taxon>
        <taxon>Sar</taxon>
        <taxon>Stramenopiles</taxon>
        <taxon>Ochrophyta</taxon>
        <taxon>Bacillariophyta</taxon>
        <taxon>Mediophyceae</taxon>
        <taxon>Biddulphiophycidae</taxon>
        <taxon>Eupodiscales</taxon>
        <taxon>Odontellaceae</taxon>
        <taxon>Pseudictyota</taxon>
    </lineage>
</organism>
<evidence type="ECO:0000256" key="4">
    <source>
        <dbReference type="ARBA" id="ARBA00038223"/>
    </source>
</evidence>
<accession>A0A7R9VJK0</accession>
<dbReference type="PANTHER" id="PTHR21107:SF2">
    <property type="entry name" value="CYTOCHROME C OXIDASE ASSEMBLY PROTEIN COX19"/>
    <property type="match status" value="1"/>
</dbReference>
<dbReference type="PROSITE" id="PS51808">
    <property type="entry name" value="CHCH"/>
    <property type="match status" value="1"/>
</dbReference>
<dbReference type="GO" id="GO:0033617">
    <property type="term" value="P:mitochondrial respiratory chain complex IV assembly"/>
    <property type="evidence" value="ECO:0007669"/>
    <property type="project" value="TreeGrafter"/>
</dbReference>
<dbReference type="AlphaFoldDB" id="A0A7R9VJK0"/>
<evidence type="ECO:0000313" key="5">
    <source>
        <dbReference type="EMBL" id="CAD8295880.1"/>
    </source>
</evidence>
<reference evidence="5" key="1">
    <citation type="submission" date="2021-01" db="EMBL/GenBank/DDBJ databases">
        <authorList>
            <person name="Corre E."/>
            <person name="Pelletier E."/>
            <person name="Niang G."/>
            <person name="Scheremetjew M."/>
            <person name="Finn R."/>
            <person name="Kale V."/>
            <person name="Holt S."/>
            <person name="Cochrane G."/>
            <person name="Meng A."/>
            <person name="Brown T."/>
            <person name="Cohen L."/>
        </authorList>
    </citation>
    <scope>NUCLEOTIDE SEQUENCE</scope>
    <source>
        <strain evidence="5">CCMP147</strain>
    </source>
</reference>
<evidence type="ECO:0000256" key="2">
    <source>
        <dbReference type="ARBA" id="ARBA00022490"/>
    </source>
</evidence>
<name>A0A7R9VJK0_9STRA</name>